<dbReference type="SUPFAM" id="SSF53850">
    <property type="entry name" value="Periplasmic binding protein-like II"/>
    <property type="match status" value="1"/>
</dbReference>
<dbReference type="GO" id="GO:0003700">
    <property type="term" value="F:DNA-binding transcription factor activity"/>
    <property type="evidence" value="ECO:0007669"/>
    <property type="project" value="InterPro"/>
</dbReference>
<dbReference type="PANTHER" id="PTHR30126:SF64">
    <property type="entry name" value="HTH-TYPE TRANSCRIPTIONAL REGULATOR CITR"/>
    <property type="match status" value="1"/>
</dbReference>
<organism evidence="6">
    <name type="scientific">Thermodesulfovibrio aggregans</name>
    <dbReference type="NCBI Taxonomy" id="86166"/>
    <lineage>
        <taxon>Bacteria</taxon>
        <taxon>Pseudomonadati</taxon>
        <taxon>Nitrospirota</taxon>
        <taxon>Thermodesulfovibrionia</taxon>
        <taxon>Thermodesulfovibrionales</taxon>
        <taxon>Thermodesulfovibrionaceae</taxon>
        <taxon>Thermodesulfovibrio</taxon>
    </lineage>
</organism>
<dbReference type="Pfam" id="PF03466">
    <property type="entry name" value="LysR_substrate"/>
    <property type="match status" value="1"/>
</dbReference>
<gene>
    <name evidence="6" type="ORF">ENV75_04300</name>
</gene>
<evidence type="ECO:0000259" key="5">
    <source>
        <dbReference type="PROSITE" id="PS50931"/>
    </source>
</evidence>
<proteinExistence type="inferred from homology"/>
<dbReference type="Gene3D" id="1.10.10.10">
    <property type="entry name" value="Winged helix-like DNA-binding domain superfamily/Winged helix DNA-binding domain"/>
    <property type="match status" value="1"/>
</dbReference>
<evidence type="ECO:0000313" key="6">
    <source>
        <dbReference type="EMBL" id="HGG99654.1"/>
    </source>
</evidence>
<dbReference type="AlphaFoldDB" id="A0A7C4AJM0"/>
<dbReference type="CDD" id="cd08420">
    <property type="entry name" value="PBP2_CysL_like"/>
    <property type="match status" value="1"/>
</dbReference>
<keyword evidence="3" id="KW-0238">DNA-binding</keyword>
<dbReference type="NCBIfam" id="NF040786">
    <property type="entry name" value="LysR_Sec_metab"/>
    <property type="match status" value="1"/>
</dbReference>
<dbReference type="GO" id="GO:0000976">
    <property type="term" value="F:transcription cis-regulatory region binding"/>
    <property type="evidence" value="ECO:0007669"/>
    <property type="project" value="TreeGrafter"/>
</dbReference>
<dbReference type="InterPro" id="IPR036390">
    <property type="entry name" value="WH_DNA-bd_sf"/>
</dbReference>
<dbReference type="InterPro" id="IPR036388">
    <property type="entry name" value="WH-like_DNA-bd_sf"/>
</dbReference>
<sequence length="296" mass="33892">MDIHQLKIFISVYKNRSFSKASKELFLTQPTISEHIKTLEEELNCKLFDRFARGIIPTKEAEVLYEHALEVTEKMVNLKDSIQKIKTTPSGNIYIGASSIPGTYILPKLVSFFKKDYPEISIQIDISDSKFVIEGLLSGKLLMGVVGTKINNSKIEYTDFMNDELVIGAPDFIEKTVIDPSEIFEYPFIMREEGSGTRKEMEKWFNKIGIDSEKLNIVCILGSTDAVKQAIKKGLGISILSIHAVKDELECGKLKIVRIKNYEMKRIFYIATHTKRTLPFVYRTFYEFLKQNAFTL</sequence>
<protein>
    <submittedName>
        <fullName evidence="6">LysR family transcriptional regulator</fullName>
    </submittedName>
</protein>
<evidence type="ECO:0000256" key="4">
    <source>
        <dbReference type="ARBA" id="ARBA00023163"/>
    </source>
</evidence>
<accession>A0A7C4AJM0</accession>
<name>A0A7C4AJM0_9BACT</name>
<keyword evidence="4" id="KW-0804">Transcription</keyword>
<dbReference type="InterPro" id="IPR000847">
    <property type="entry name" value="LysR_HTH_N"/>
</dbReference>
<dbReference type="Pfam" id="PF00126">
    <property type="entry name" value="HTH_1"/>
    <property type="match status" value="1"/>
</dbReference>
<evidence type="ECO:0000256" key="3">
    <source>
        <dbReference type="ARBA" id="ARBA00023125"/>
    </source>
</evidence>
<dbReference type="InterPro" id="IPR047788">
    <property type="entry name" value="LysR-like_Sec_metab"/>
</dbReference>
<evidence type="ECO:0000256" key="1">
    <source>
        <dbReference type="ARBA" id="ARBA00009437"/>
    </source>
</evidence>
<dbReference type="SUPFAM" id="SSF46785">
    <property type="entry name" value="Winged helix' DNA-binding domain"/>
    <property type="match status" value="1"/>
</dbReference>
<dbReference type="Gene3D" id="3.40.190.290">
    <property type="match status" value="1"/>
</dbReference>
<dbReference type="InterPro" id="IPR005119">
    <property type="entry name" value="LysR_subst-bd"/>
</dbReference>
<dbReference type="EMBL" id="DTHO01000048">
    <property type="protein sequence ID" value="HGG99654.1"/>
    <property type="molecule type" value="Genomic_DNA"/>
</dbReference>
<keyword evidence="2" id="KW-0805">Transcription regulation</keyword>
<dbReference type="FunFam" id="1.10.10.10:FF:000001">
    <property type="entry name" value="LysR family transcriptional regulator"/>
    <property type="match status" value="1"/>
</dbReference>
<dbReference type="PANTHER" id="PTHR30126">
    <property type="entry name" value="HTH-TYPE TRANSCRIPTIONAL REGULATOR"/>
    <property type="match status" value="1"/>
</dbReference>
<dbReference type="PROSITE" id="PS50931">
    <property type="entry name" value="HTH_LYSR"/>
    <property type="match status" value="1"/>
</dbReference>
<evidence type="ECO:0000256" key="2">
    <source>
        <dbReference type="ARBA" id="ARBA00023015"/>
    </source>
</evidence>
<reference evidence="6" key="1">
    <citation type="journal article" date="2020" name="mSystems">
        <title>Genome- and Community-Level Interaction Insights into Carbon Utilization and Element Cycling Functions of Hydrothermarchaeota in Hydrothermal Sediment.</title>
        <authorList>
            <person name="Zhou Z."/>
            <person name="Liu Y."/>
            <person name="Xu W."/>
            <person name="Pan J."/>
            <person name="Luo Z.H."/>
            <person name="Li M."/>
        </authorList>
    </citation>
    <scope>NUCLEOTIDE SEQUENCE [LARGE SCALE GENOMIC DNA]</scope>
    <source>
        <strain evidence="6">SpSt-788</strain>
    </source>
</reference>
<feature type="domain" description="HTH lysR-type" evidence="5">
    <location>
        <begin position="1"/>
        <end position="58"/>
    </location>
</feature>
<comment type="similarity">
    <text evidence="1">Belongs to the LysR transcriptional regulatory family.</text>
</comment>
<comment type="caution">
    <text evidence="6">The sequence shown here is derived from an EMBL/GenBank/DDBJ whole genome shotgun (WGS) entry which is preliminary data.</text>
</comment>
<dbReference type="PRINTS" id="PR00039">
    <property type="entry name" value="HTHLYSR"/>
</dbReference>